<dbReference type="RefSeq" id="WP_142943418.1">
    <property type="nucleotide sequence ID" value="NZ_VIKR01000005.1"/>
</dbReference>
<accession>A0A545T4E1</accession>
<evidence type="ECO:0000256" key="1">
    <source>
        <dbReference type="SAM" id="SignalP"/>
    </source>
</evidence>
<dbReference type="EMBL" id="VIKR01000005">
    <property type="protein sequence ID" value="TQV72090.1"/>
    <property type="molecule type" value="Genomic_DNA"/>
</dbReference>
<dbReference type="AlphaFoldDB" id="A0A545T4E1"/>
<reference evidence="2 3" key="1">
    <citation type="submission" date="2019-06" db="EMBL/GenBank/DDBJ databases">
        <title>Draft genome of Aliikangiella marina GYP-15.</title>
        <authorList>
            <person name="Wang G."/>
        </authorList>
    </citation>
    <scope>NUCLEOTIDE SEQUENCE [LARGE SCALE GENOMIC DNA]</scope>
    <source>
        <strain evidence="2 3">GYP-15</strain>
    </source>
</reference>
<feature type="signal peptide" evidence="1">
    <location>
        <begin position="1"/>
        <end position="21"/>
    </location>
</feature>
<dbReference type="InterPro" id="IPR022193">
    <property type="entry name" value="DUF3718"/>
</dbReference>
<organism evidence="2 3">
    <name type="scientific">Aliikangiella marina</name>
    <dbReference type="NCBI Taxonomy" id="1712262"/>
    <lineage>
        <taxon>Bacteria</taxon>
        <taxon>Pseudomonadati</taxon>
        <taxon>Pseudomonadota</taxon>
        <taxon>Gammaproteobacteria</taxon>
        <taxon>Oceanospirillales</taxon>
        <taxon>Pleioneaceae</taxon>
        <taxon>Aliikangiella</taxon>
    </lineage>
</organism>
<feature type="chain" id="PRO_5021949401" evidence="1">
    <location>
        <begin position="22"/>
        <end position="132"/>
    </location>
</feature>
<evidence type="ECO:0000313" key="2">
    <source>
        <dbReference type="EMBL" id="TQV72090.1"/>
    </source>
</evidence>
<name>A0A545T4E1_9GAMM</name>
<protein>
    <submittedName>
        <fullName evidence="2">DUF3718 domain-containing protein</fullName>
    </submittedName>
</protein>
<dbReference type="Proteomes" id="UP000317839">
    <property type="component" value="Unassembled WGS sequence"/>
</dbReference>
<proteinExistence type="predicted"/>
<gene>
    <name evidence="2" type="ORF">FLL45_17870</name>
</gene>
<evidence type="ECO:0000313" key="3">
    <source>
        <dbReference type="Proteomes" id="UP000317839"/>
    </source>
</evidence>
<keyword evidence="1" id="KW-0732">Signal</keyword>
<sequence>MKLLKLSVLAVGLAGTSVAMAGSQQFIAGDKTKETAMCIAAASNNVQDYKSLVENYRTTSLVKVRDHQLFANKLTCNDVNIAKFARQYGAEKSAKFISKYLDQNILIRQDIANTQPINTSKTIVVSASMSAK</sequence>
<comment type="caution">
    <text evidence="2">The sequence shown here is derived from an EMBL/GenBank/DDBJ whole genome shotgun (WGS) entry which is preliminary data.</text>
</comment>
<dbReference type="OrthoDB" id="9784270at2"/>
<dbReference type="Pfam" id="PF12514">
    <property type="entry name" value="DUF3718"/>
    <property type="match status" value="1"/>
</dbReference>
<keyword evidence="3" id="KW-1185">Reference proteome</keyword>